<name>A0A6M3M0G6_9ZZZZ</name>
<dbReference type="Pfam" id="PF00145">
    <property type="entry name" value="DNA_methylase"/>
    <property type="match status" value="1"/>
</dbReference>
<evidence type="ECO:0000313" key="5">
    <source>
        <dbReference type="EMBL" id="QJB01097.1"/>
    </source>
</evidence>
<dbReference type="PROSITE" id="PS51679">
    <property type="entry name" value="SAM_MT_C5"/>
    <property type="match status" value="1"/>
</dbReference>
<organism evidence="5">
    <name type="scientific">viral metagenome</name>
    <dbReference type="NCBI Taxonomy" id="1070528"/>
    <lineage>
        <taxon>unclassified sequences</taxon>
        <taxon>metagenomes</taxon>
        <taxon>organismal metagenomes</taxon>
    </lineage>
</organism>
<dbReference type="PROSITE" id="PS00094">
    <property type="entry name" value="C5_MTASE_1"/>
    <property type="match status" value="1"/>
</dbReference>
<dbReference type="NCBIfam" id="TIGR00675">
    <property type="entry name" value="dcm"/>
    <property type="match status" value="1"/>
</dbReference>
<dbReference type="GO" id="GO:0003677">
    <property type="term" value="F:DNA binding"/>
    <property type="evidence" value="ECO:0007669"/>
    <property type="project" value="TreeGrafter"/>
</dbReference>
<reference evidence="5" key="1">
    <citation type="submission" date="2020-03" db="EMBL/GenBank/DDBJ databases">
        <title>The deep terrestrial virosphere.</title>
        <authorList>
            <person name="Holmfeldt K."/>
            <person name="Nilsson E."/>
            <person name="Simone D."/>
            <person name="Lopez-Fernandez M."/>
            <person name="Wu X."/>
            <person name="de Brujin I."/>
            <person name="Lundin D."/>
            <person name="Andersson A."/>
            <person name="Bertilsson S."/>
            <person name="Dopson M."/>
        </authorList>
    </citation>
    <scope>NUCLEOTIDE SEQUENCE</scope>
    <source>
        <strain evidence="5">MM171A00145</strain>
    </source>
</reference>
<dbReference type="InterPro" id="IPR050390">
    <property type="entry name" value="C5-Methyltransferase"/>
</dbReference>
<proteinExistence type="predicted"/>
<dbReference type="PANTHER" id="PTHR10629:SF52">
    <property type="entry name" value="DNA (CYTOSINE-5)-METHYLTRANSFERASE 1"/>
    <property type="match status" value="1"/>
</dbReference>
<dbReference type="SUPFAM" id="SSF53335">
    <property type="entry name" value="S-adenosyl-L-methionine-dependent methyltransferases"/>
    <property type="match status" value="1"/>
</dbReference>
<dbReference type="EMBL" id="MT143705">
    <property type="protein sequence ID" value="QJB01097.1"/>
    <property type="molecule type" value="Genomic_DNA"/>
</dbReference>
<dbReference type="InterPro" id="IPR001525">
    <property type="entry name" value="C5_MeTfrase"/>
</dbReference>
<dbReference type="InterPro" id="IPR018117">
    <property type="entry name" value="C5_DNA_meth_AS"/>
</dbReference>
<dbReference type="InterPro" id="IPR029063">
    <property type="entry name" value="SAM-dependent_MTases_sf"/>
</dbReference>
<dbReference type="Gene3D" id="3.40.50.150">
    <property type="entry name" value="Vaccinia Virus protein VP39"/>
    <property type="match status" value="1"/>
</dbReference>
<dbReference type="GO" id="GO:0003886">
    <property type="term" value="F:DNA (cytosine-5-)-methyltransferase activity"/>
    <property type="evidence" value="ECO:0007669"/>
    <property type="project" value="UniProtKB-EC"/>
</dbReference>
<evidence type="ECO:0000256" key="2">
    <source>
        <dbReference type="ARBA" id="ARBA00022603"/>
    </source>
</evidence>
<evidence type="ECO:0000256" key="1">
    <source>
        <dbReference type="ARBA" id="ARBA00011975"/>
    </source>
</evidence>
<dbReference type="GO" id="GO:0044027">
    <property type="term" value="P:negative regulation of gene expression via chromosomal CpG island methylation"/>
    <property type="evidence" value="ECO:0007669"/>
    <property type="project" value="TreeGrafter"/>
</dbReference>
<gene>
    <name evidence="5" type="ORF">MM171A00145_0034</name>
</gene>
<accession>A0A6M3M0G6</accession>
<dbReference type="PRINTS" id="PR00105">
    <property type="entry name" value="C5METTRFRASE"/>
</dbReference>
<evidence type="ECO:0000256" key="4">
    <source>
        <dbReference type="ARBA" id="ARBA00022691"/>
    </source>
</evidence>
<evidence type="ECO:0000256" key="3">
    <source>
        <dbReference type="ARBA" id="ARBA00022679"/>
    </source>
</evidence>
<dbReference type="EC" id="2.1.1.37" evidence="1"/>
<keyword evidence="3 5" id="KW-0808">Transferase</keyword>
<dbReference type="Gene3D" id="3.90.120.10">
    <property type="entry name" value="DNA Methylase, subunit A, domain 2"/>
    <property type="match status" value="1"/>
</dbReference>
<protein>
    <recommendedName>
        <fullName evidence="1">DNA (cytosine-5-)-methyltransferase</fullName>
        <ecNumber evidence="1">2.1.1.37</ecNumber>
    </recommendedName>
</protein>
<sequence>MTDTPTVISTFAGCGGSSQGYKDAGFHELVAVEWDEHACDCLRINFPGVEVVERDIAEIKGAELLEMGGDLAVGDLDVFDGSPPCQGFSTTGRREITDNRNQLYMQFCRLLGELKPRAFIMENVSGMVMGAMRPTFHDAMKNLTAQGYRVSCRKLNSWWYGVPQSRDRLIFVGIRNDLPAKPSHPNPERRSPVTTRRALSGVEVGPYLELSSRVVEIWDVTKPGQRGNAVSHLIGGKKGSLFNWTKVHPDKPCPTIATLATLMHWSERRMLSTNELKRLASFPDAYEFPGNTRQQWARIGNSVPPGLMRAVASHVRTLIDR</sequence>
<dbReference type="GO" id="GO:0032259">
    <property type="term" value="P:methylation"/>
    <property type="evidence" value="ECO:0007669"/>
    <property type="project" value="UniProtKB-KW"/>
</dbReference>
<keyword evidence="2 5" id="KW-0489">Methyltransferase</keyword>
<dbReference type="PANTHER" id="PTHR10629">
    <property type="entry name" value="CYTOSINE-SPECIFIC METHYLTRANSFERASE"/>
    <property type="match status" value="1"/>
</dbReference>
<dbReference type="AlphaFoldDB" id="A0A6M3M0G6"/>
<keyword evidence="4" id="KW-0949">S-adenosyl-L-methionine</keyword>